<dbReference type="PANTHER" id="PTHR24559:SF427">
    <property type="entry name" value="RNA-DIRECTED DNA POLYMERASE"/>
    <property type="match status" value="1"/>
</dbReference>
<dbReference type="GO" id="GO:0003964">
    <property type="term" value="F:RNA-directed DNA polymerase activity"/>
    <property type="evidence" value="ECO:0007669"/>
    <property type="project" value="UniProtKB-KW"/>
</dbReference>
<dbReference type="Pfam" id="PF17919">
    <property type="entry name" value="RT_RNaseH_2"/>
    <property type="match status" value="1"/>
</dbReference>
<dbReference type="Proteomes" id="UP001151760">
    <property type="component" value="Unassembled WGS sequence"/>
</dbReference>
<dbReference type="EMBL" id="BQNB010016869">
    <property type="protein sequence ID" value="GJT56700.1"/>
    <property type="molecule type" value="Genomic_DNA"/>
</dbReference>
<keyword evidence="3" id="KW-0695">RNA-directed DNA polymerase</keyword>
<accession>A0ABQ5F1G1</accession>
<dbReference type="SUPFAM" id="SSF56672">
    <property type="entry name" value="DNA/RNA polymerases"/>
    <property type="match status" value="1"/>
</dbReference>
<dbReference type="CDD" id="cd01647">
    <property type="entry name" value="RT_LTR"/>
    <property type="match status" value="1"/>
</dbReference>
<dbReference type="Gene3D" id="3.30.70.270">
    <property type="match status" value="2"/>
</dbReference>
<protein>
    <submittedName>
        <fullName evidence="3">Reverse transcriptase domain-containing protein</fullName>
    </submittedName>
</protein>
<evidence type="ECO:0000259" key="1">
    <source>
        <dbReference type="Pfam" id="PF00078"/>
    </source>
</evidence>
<organism evidence="3 4">
    <name type="scientific">Tanacetum coccineum</name>
    <dbReference type="NCBI Taxonomy" id="301880"/>
    <lineage>
        <taxon>Eukaryota</taxon>
        <taxon>Viridiplantae</taxon>
        <taxon>Streptophyta</taxon>
        <taxon>Embryophyta</taxon>
        <taxon>Tracheophyta</taxon>
        <taxon>Spermatophyta</taxon>
        <taxon>Magnoliopsida</taxon>
        <taxon>eudicotyledons</taxon>
        <taxon>Gunneridae</taxon>
        <taxon>Pentapetalae</taxon>
        <taxon>asterids</taxon>
        <taxon>campanulids</taxon>
        <taxon>Asterales</taxon>
        <taxon>Asteraceae</taxon>
        <taxon>Asteroideae</taxon>
        <taxon>Anthemideae</taxon>
        <taxon>Anthemidinae</taxon>
        <taxon>Tanacetum</taxon>
    </lineage>
</organism>
<gene>
    <name evidence="3" type="ORF">Tco_0991754</name>
</gene>
<dbReference type="InterPro" id="IPR053134">
    <property type="entry name" value="RNA-dir_DNA_polymerase"/>
</dbReference>
<comment type="caution">
    <text evidence="3">The sequence shown here is derived from an EMBL/GenBank/DDBJ whole genome shotgun (WGS) entry which is preliminary data.</text>
</comment>
<keyword evidence="3" id="KW-0808">Transferase</keyword>
<dbReference type="Pfam" id="PF00078">
    <property type="entry name" value="RVT_1"/>
    <property type="match status" value="1"/>
</dbReference>
<feature type="domain" description="Reverse transcriptase" evidence="1">
    <location>
        <begin position="130"/>
        <end position="203"/>
    </location>
</feature>
<feature type="domain" description="Reverse transcriptase/retrotransposon-derived protein RNase H-like" evidence="2">
    <location>
        <begin position="277"/>
        <end position="331"/>
    </location>
</feature>
<dbReference type="InterPro" id="IPR041577">
    <property type="entry name" value="RT_RNaseH_2"/>
</dbReference>
<reference evidence="3" key="2">
    <citation type="submission" date="2022-01" db="EMBL/GenBank/DDBJ databases">
        <authorList>
            <person name="Yamashiro T."/>
            <person name="Shiraishi A."/>
            <person name="Satake H."/>
            <person name="Nakayama K."/>
        </authorList>
    </citation>
    <scope>NUCLEOTIDE SEQUENCE</scope>
</reference>
<sequence length="331" mass="38081">MSVELGSFDAIIGMDCLANHHAMIVYDEKIVRIPYRDKVLIVQAQVTKKETREKLEEKRLEDVPTVRDFLEVFLEDLLGLPPTRQVEFQIKLVPGAAHVARAPYRLALTKLQELSAQLQELSDKGFIRPKLNKLTVKKRYPLSRIDDLFDQLQGSRVYSKIDLRSGYHQLRVREEDIPKIAFRTRYSHYEFQVMPFGLTNAPASKEEHAEHLKLILELLKKEELYAKFLKCEFWLSKVQFLGHVIDSEGIHVDPAKIESIKDWASPKTLTEIHQFLEAAFQLLKQKLCSAPILALLEGSENFVVYCNASHKGLGVVLMQKEKVIAYASRQL</sequence>
<evidence type="ECO:0000259" key="2">
    <source>
        <dbReference type="Pfam" id="PF17919"/>
    </source>
</evidence>
<dbReference type="PANTHER" id="PTHR24559">
    <property type="entry name" value="TRANSPOSON TY3-I GAG-POL POLYPROTEIN"/>
    <property type="match status" value="1"/>
</dbReference>
<name>A0ABQ5F1G1_9ASTR</name>
<evidence type="ECO:0000313" key="3">
    <source>
        <dbReference type="EMBL" id="GJT56700.1"/>
    </source>
</evidence>
<dbReference type="Gene3D" id="3.10.10.10">
    <property type="entry name" value="HIV Type 1 Reverse Transcriptase, subunit A, domain 1"/>
    <property type="match status" value="2"/>
</dbReference>
<reference evidence="3" key="1">
    <citation type="journal article" date="2022" name="Int. J. Mol. Sci.">
        <title>Draft Genome of Tanacetum Coccineum: Genomic Comparison of Closely Related Tanacetum-Family Plants.</title>
        <authorList>
            <person name="Yamashiro T."/>
            <person name="Shiraishi A."/>
            <person name="Nakayama K."/>
            <person name="Satake H."/>
        </authorList>
    </citation>
    <scope>NUCLEOTIDE SEQUENCE</scope>
</reference>
<dbReference type="InterPro" id="IPR043128">
    <property type="entry name" value="Rev_trsase/Diguanyl_cyclase"/>
</dbReference>
<dbReference type="InterPro" id="IPR000477">
    <property type="entry name" value="RT_dom"/>
</dbReference>
<keyword evidence="4" id="KW-1185">Reference proteome</keyword>
<evidence type="ECO:0000313" key="4">
    <source>
        <dbReference type="Proteomes" id="UP001151760"/>
    </source>
</evidence>
<keyword evidence="3" id="KW-0548">Nucleotidyltransferase</keyword>
<proteinExistence type="predicted"/>
<dbReference type="InterPro" id="IPR043502">
    <property type="entry name" value="DNA/RNA_pol_sf"/>
</dbReference>